<dbReference type="PROSITE" id="PS51257">
    <property type="entry name" value="PROKAR_LIPOPROTEIN"/>
    <property type="match status" value="1"/>
</dbReference>
<dbReference type="EMBL" id="SLXV01000005">
    <property type="protein sequence ID" value="TCP69835.1"/>
    <property type="molecule type" value="Genomic_DNA"/>
</dbReference>
<dbReference type="Proteomes" id="UP000294746">
    <property type="component" value="Unassembled WGS sequence"/>
</dbReference>
<dbReference type="AlphaFoldDB" id="A0A4R2S2D1"/>
<organism evidence="2 3">
    <name type="scientific">Baia soyae</name>
    <dbReference type="NCBI Taxonomy" id="1544746"/>
    <lineage>
        <taxon>Bacteria</taxon>
        <taxon>Bacillati</taxon>
        <taxon>Bacillota</taxon>
        <taxon>Bacilli</taxon>
        <taxon>Bacillales</taxon>
        <taxon>Thermoactinomycetaceae</taxon>
        <taxon>Baia</taxon>
    </lineage>
</organism>
<feature type="signal peptide" evidence="1">
    <location>
        <begin position="1"/>
        <end position="22"/>
    </location>
</feature>
<evidence type="ECO:0008006" key="4">
    <source>
        <dbReference type="Google" id="ProtNLM"/>
    </source>
</evidence>
<feature type="chain" id="PRO_5039230736" description="Lipoprotein" evidence="1">
    <location>
        <begin position="23"/>
        <end position="231"/>
    </location>
</feature>
<keyword evidence="1" id="KW-0732">Signal</keyword>
<reference evidence="2 3" key="1">
    <citation type="submission" date="2019-03" db="EMBL/GenBank/DDBJ databases">
        <title>Genomic Encyclopedia of Type Strains, Phase IV (KMG-IV): sequencing the most valuable type-strain genomes for metagenomic binning, comparative biology and taxonomic classification.</title>
        <authorList>
            <person name="Goeker M."/>
        </authorList>
    </citation>
    <scope>NUCLEOTIDE SEQUENCE [LARGE SCALE GENOMIC DNA]</scope>
    <source>
        <strain evidence="2 3">DSM 46831</strain>
    </source>
</reference>
<sequence>MKLRLLSILGAMILLLSGCTYPNELNQQVDDLPIHIERVQSAVSSYQHEKKVLPYKYKEEERIFTSKYLVDFQAISGRTEIPPTAFERGGSYLYVLTDVEKKATVRVFDLRLNDKVKTFAERVGLYYQRNNEYPLGTKVSPSLYEIDFKKLGGEVSKIKSPYHSDLELSYLISDKGVLYLDYRMDYMRFIQAAKEKPAVGTDLRQWISPLSLQVPAYSPVIKWDGKEPILP</sequence>
<keyword evidence="3" id="KW-1185">Reference proteome</keyword>
<protein>
    <recommendedName>
        <fullName evidence="4">Lipoprotein</fullName>
    </recommendedName>
</protein>
<evidence type="ECO:0000313" key="2">
    <source>
        <dbReference type="EMBL" id="TCP69835.1"/>
    </source>
</evidence>
<dbReference type="OrthoDB" id="2449131at2"/>
<name>A0A4R2S2D1_9BACL</name>
<proteinExistence type="predicted"/>
<evidence type="ECO:0000256" key="1">
    <source>
        <dbReference type="SAM" id="SignalP"/>
    </source>
</evidence>
<comment type="caution">
    <text evidence="2">The sequence shown here is derived from an EMBL/GenBank/DDBJ whole genome shotgun (WGS) entry which is preliminary data.</text>
</comment>
<gene>
    <name evidence="2" type="ORF">EDD57_10518</name>
</gene>
<dbReference type="RefSeq" id="WP_131847940.1">
    <property type="nucleotide sequence ID" value="NZ_SLXV01000005.1"/>
</dbReference>
<evidence type="ECO:0000313" key="3">
    <source>
        <dbReference type="Proteomes" id="UP000294746"/>
    </source>
</evidence>
<accession>A0A4R2S2D1</accession>